<dbReference type="Proteomes" id="UP000622890">
    <property type="component" value="Unassembled WGS sequence"/>
</dbReference>
<comment type="caution">
    <text evidence="1">The sequence shown here is derived from an EMBL/GenBank/DDBJ whole genome shotgun (WGS) entry which is preliminary data.</text>
</comment>
<protein>
    <submittedName>
        <fullName evidence="1">Substrate-binding domain-containing protein</fullName>
    </submittedName>
</protein>
<name>A0A934SWF0_9BURK</name>
<dbReference type="GO" id="GO:0030973">
    <property type="term" value="F:molybdate ion binding"/>
    <property type="evidence" value="ECO:0007669"/>
    <property type="project" value="TreeGrafter"/>
</dbReference>
<accession>A0A934SWF0</accession>
<reference evidence="1" key="1">
    <citation type="submission" date="2021-01" db="EMBL/GenBank/DDBJ databases">
        <title>Genome sequence of strain Noviherbaspirillum sp. DKR-6.</title>
        <authorList>
            <person name="Chaudhary D.K."/>
        </authorList>
    </citation>
    <scope>NUCLEOTIDE SEQUENCE</scope>
    <source>
        <strain evidence="1">DKR-6</strain>
    </source>
</reference>
<dbReference type="GO" id="GO:0015689">
    <property type="term" value="P:molybdate ion transport"/>
    <property type="evidence" value="ECO:0007669"/>
    <property type="project" value="TreeGrafter"/>
</dbReference>
<evidence type="ECO:0000313" key="1">
    <source>
        <dbReference type="EMBL" id="MBK4736653.1"/>
    </source>
</evidence>
<evidence type="ECO:0000313" key="2">
    <source>
        <dbReference type="Proteomes" id="UP000622890"/>
    </source>
</evidence>
<dbReference type="Gene3D" id="3.40.190.10">
    <property type="entry name" value="Periplasmic binding protein-like II"/>
    <property type="match status" value="2"/>
</dbReference>
<dbReference type="AlphaFoldDB" id="A0A934SWF0"/>
<dbReference type="PANTHER" id="PTHR30632">
    <property type="entry name" value="MOLYBDATE-BINDING PERIPLASMIC PROTEIN"/>
    <property type="match status" value="1"/>
</dbReference>
<dbReference type="PANTHER" id="PTHR30632:SF11">
    <property type="entry name" value="BLR4797 PROTEIN"/>
    <property type="match status" value="1"/>
</dbReference>
<gene>
    <name evidence="1" type="ORF">JJB74_18665</name>
</gene>
<organism evidence="1 2">
    <name type="scientific">Noviherbaspirillum pedocola</name>
    <dbReference type="NCBI Taxonomy" id="2801341"/>
    <lineage>
        <taxon>Bacteria</taxon>
        <taxon>Pseudomonadati</taxon>
        <taxon>Pseudomonadota</taxon>
        <taxon>Betaproteobacteria</taxon>
        <taxon>Burkholderiales</taxon>
        <taxon>Oxalobacteraceae</taxon>
        <taxon>Noviherbaspirillum</taxon>
    </lineage>
</organism>
<dbReference type="Pfam" id="PF13531">
    <property type="entry name" value="SBP_bac_11"/>
    <property type="match status" value="1"/>
</dbReference>
<sequence>MTLPGCASRVNSGPEPIRLLSGGAAKGLLERLGPAFDQANHARVEGEFGAVGAMRDKLLAGEDADVMILSKPLIDELAQSGRVLAETVTPLGQVKTGVCLVQGRPKVEIRDGQDLRKLLSTASAIYFPDPKKATAGIHFMKVLKALGMDDASRLRVYPDGAVAMAAMARARDPMAVGCTQITEILITPGVELTGLLPPPFELSTTYVAAVVAASRRKRLARELIAHLADPKYASQRQQAGFVQEPV</sequence>
<proteinExistence type="predicted"/>
<dbReference type="InterPro" id="IPR050682">
    <property type="entry name" value="ModA/WtpA"/>
</dbReference>
<dbReference type="SUPFAM" id="SSF53850">
    <property type="entry name" value="Periplasmic binding protein-like II"/>
    <property type="match status" value="1"/>
</dbReference>
<dbReference type="EMBL" id="JAEPBG010000008">
    <property type="protein sequence ID" value="MBK4736653.1"/>
    <property type="molecule type" value="Genomic_DNA"/>
</dbReference>
<keyword evidence="2" id="KW-1185">Reference proteome</keyword>